<keyword evidence="2" id="KW-0274">FAD</keyword>
<accession>A0A075G819</accession>
<dbReference type="EC" id="4.2.1.120" evidence="6"/>
<dbReference type="InterPro" id="IPR036250">
    <property type="entry name" value="AcylCo_DH-like_C"/>
</dbReference>
<keyword evidence="6" id="KW-0413">Isomerase</keyword>
<dbReference type="EMBL" id="KF900582">
    <property type="protein sequence ID" value="AIF00151.1"/>
    <property type="molecule type" value="Genomic_DNA"/>
</dbReference>
<feature type="domain" description="HpaB/PvcC/4-BUDH N-terminal" evidence="5">
    <location>
        <begin position="10"/>
        <end position="277"/>
    </location>
</feature>
<dbReference type="Gene3D" id="1.10.3140.10">
    <property type="entry name" value="4-hydroxybutyryl-coa dehydratase, domain 1"/>
    <property type="match status" value="1"/>
</dbReference>
<proteinExistence type="predicted"/>
<protein>
    <submittedName>
        <fullName evidence="6">Vinylacetyl-CoA Delta-isomerase (AbfD)</fullName>
        <ecNumber evidence="6">4.2.1.120</ecNumber>
    </submittedName>
</protein>
<keyword evidence="3" id="KW-0560">Oxidoreductase</keyword>
<name>A0A075G819_9ARCH</name>
<dbReference type="InterPro" id="IPR024674">
    <property type="entry name" value="HpaB/PvcC/4-BUDH_N"/>
</dbReference>
<dbReference type="SUPFAM" id="SSF47203">
    <property type="entry name" value="Acyl-CoA dehydrogenase C-terminal domain-like"/>
    <property type="match status" value="1"/>
</dbReference>
<dbReference type="Pfam" id="PF03241">
    <property type="entry name" value="HpaB"/>
    <property type="match status" value="1"/>
</dbReference>
<evidence type="ECO:0000256" key="2">
    <source>
        <dbReference type="ARBA" id="ARBA00022827"/>
    </source>
</evidence>
<dbReference type="InterPro" id="IPR024719">
    <property type="entry name" value="HpaB/PvcC/4-BUDH_C"/>
</dbReference>
<dbReference type="Gene3D" id="2.40.110.10">
    <property type="entry name" value="Butyryl-CoA Dehydrogenase, subunit A, domain 2"/>
    <property type="match status" value="1"/>
</dbReference>
<evidence type="ECO:0000256" key="1">
    <source>
        <dbReference type="ARBA" id="ARBA00022630"/>
    </source>
</evidence>
<evidence type="ECO:0000256" key="3">
    <source>
        <dbReference type="ARBA" id="ARBA00023002"/>
    </source>
</evidence>
<dbReference type="GO" id="GO:0016853">
    <property type="term" value="F:isomerase activity"/>
    <property type="evidence" value="ECO:0007669"/>
    <property type="project" value="UniProtKB-KW"/>
</dbReference>
<dbReference type="PIRSF" id="PIRSF000331">
    <property type="entry name" value="HpaA_HpaB"/>
    <property type="match status" value="1"/>
</dbReference>
<dbReference type="InterPro" id="IPR004925">
    <property type="entry name" value="HpaB/PvcC/4-BUDH"/>
</dbReference>
<dbReference type="Gene3D" id="1.20.140.10">
    <property type="entry name" value="Butyryl-CoA Dehydrogenase, subunit A, domain 3"/>
    <property type="match status" value="1"/>
</dbReference>
<organism evidence="6">
    <name type="scientific">uncultured marine thaumarchaeote KM3_12_C10</name>
    <dbReference type="NCBI Taxonomy" id="1455998"/>
    <lineage>
        <taxon>Archaea</taxon>
        <taxon>Nitrososphaerota</taxon>
        <taxon>environmental samples</taxon>
    </lineage>
</organism>
<keyword evidence="1" id="KW-0285">Flavoprotein</keyword>
<dbReference type="PANTHER" id="PTHR36117:SF3">
    <property type="entry name" value="4-HYDROXYPHENYLACETATE 3-MONOOXYGENASE-RELATED"/>
    <property type="match status" value="1"/>
</dbReference>
<dbReference type="GO" id="GO:0043721">
    <property type="term" value="F:4-hydroxybutanoyl-CoA dehydratase activity"/>
    <property type="evidence" value="ECO:0007669"/>
    <property type="project" value="UniProtKB-EC"/>
</dbReference>
<evidence type="ECO:0000313" key="6">
    <source>
        <dbReference type="EMBL" id="AIF00151.1"/>
    </source>
</evidence>
<sequence length="506" mass="56876">MQKTVKPIRTGEEYIESLKGRDLKVYLFGELVKEPVSHPMIRPSINAVAKTYDLAVEEEDLAFPKSSISGERVNRFLHIAESAEDLVLQNKMQRKLGQLTGTCFQRCVGMDAMNSLHSTTYEIDEKHGTKYHQRLLEFIKMVQHENLVIGGAMTDVKGDRSLAPSEQEDPDLFLHIVDRDDKGVYVTGAKAHQTGTINSHWMIVMPTMRLLENDKDYAIVGALPVDAPGITYIYGRQSCDTRSMEPGDIDVGNSEFGGQETMVIFDRVFIPNEMIFMDGEYEFASMLVERFTCYHRRSYVCKTGLGDVLIGAAAAIAEYNGVPKVSHIKDKIIEMTHLNESIYAAGIAASYQGHKMKSGVFLNDDMLANVCKHNVTRLPYELARLAQDVAGGILVTLPSEAEFRSAETGPLLEKYLKGKSGIEVENRMRILRLIENMTMGRNAVGYLTESMHGAGSPQAQRIQIARQMQLGYKKQLAKNLAKVKEEPEEMKENSEYFKRVFKIPEK</sequence>
<reference evidence="6" key="1">
    <citation type="journal article" date="2014" name="Genome Biol. Evol.">
        <title>Pangenome evidence for extensive interdomain horizontal transfer affecting lineage core and shell genes in uncultured planktonic thaumarchaeota and euryarchaeota.</title>
        <authorList>
            <person name="Deschamps P."/>
            <person name="Zivanovic Y."/>
            <person name="Moreira D."/>
            <person name="Rodriguez-Valera F."/>
            <person name="Lopez-Garcia P."/>
        </authorList>
    </citation>
    <scope>NUCLEOTIDE SEQUENCE</scope>
</reference>
<keyword evidence="6" id="KW-0456">Lyase</keyword>
<dbReference type="InterPro" id="IPR046373">
    <property type="entry name" value="Acyl-CoA_Oxase/DH_mid-dom_sf"/>
</dbReference>
<evidence type="ECO:0000259" key="4">
    <source>
        <dbReference type="Pfam" id="PF03241"/>
    </source>
</evidence>
<evidence type="ECO:0000259" key="5">
    <source>
        <dbReference type="Pfam" id="PF11794"/>
    </source>
</evidence>
<dbReference type="InterPro" id="IPR009100">
    <property type="entry name" value="AcylCoA_DH/oxidase_NM_dom_sf"/>
</dbReference>
<dbReference type="GO" id="GO:0016627">
    <property type="term" value="F:oxidoreductase activity, acting on the CH-CH group of donors"/>
    <property type="evidence" value="ECO:0007669"/>
    <property type="project" value="InterPro"/>
</dbReference>
<gene>
    <name evidence="6" type="primary">abfD</name>
</gene>
<dbReference type="PANTHER" id="PTHR36117">
    <property type="entry name" value="4-HYDROXYPHENYLACETATE 3-MONOOXYGENASE-RELATED"/>
    <property type="match status" value="1"/>
</dbReference>
<dbReference type="SUPFAM" id="SSF56645">
    <property type="entry name" value="Acyl-CoA dehydrogenase NM domain-like"/>
    <property type="match status" value="1"/>
</dbReference>
<dbReference type="Pfam" id="PF11794">
    <property type="entry name" value="HpaB_N"/>
    <property type="match status" value="1"/>
</dbReference>
<feature type="domain" description="HpaB/PvcC/4-BUDH C-terminal" evidence="4">
    <location>
        <begin position="285"/>
        <end position="481"/>
    </location>
</feature>
<dbReference type="AlphaFoldDB" id="A0A075G819"/>